<comment type="caution">
    <text evidence="1">The sequence shown here is derived from an EMBL/GenBank/DDBJ whole genome shotgun (WGS) entry which is preliminary data.</text>
</comment>
<sequence>FLPWWLIDEVKDTSVSVCPPVDLPGSFTGSSWWLMSEVRTTEVSPVCLHVDLHWFTSSSPDDE</sequence>
<dbReference type="EMBL" id="JAGKHQ010001622">
    <property type="protein sequence ID" value="KAG7454210.1"/>
    <property type="molecule type" value="Genomic_DNA"/>
</dbReference>
<evidence type="ECO:0000313" key="2">
    <source>
        <dbReference type="Proteomes" id="UP000693946"/>
    </source>
</evidence>
<organism evidence="1 2">
    <name type="scientific">Solea senegalensis</name>
    <name type="common">Senegalese sole</name>
    <dbReference type="NCBI Taxonomy" id="28829"/>
    <lineage>
        <taxon>Eukaryota</taxon>
        <taxon>Metazoa</taxon>
        <taxon>Chordata</taxon>
        <taxon>Craniata</taxon>
        <taxon>Vertebrata</taxon>
        <taxon>Euteleostomi</taxon>
        <taxon>Actinopterygii</taxon>
        <taxon>Neopterygii</taxon>
        <taxon>Teleostei</taxon>
        <taxon>Neoteleostei</taxon>
        <taxon>Acanthomorphata</taxon>
        <taxon>Carangaria</taxon>
        <taxon>Pleuronectiformes</taxon>
        <taxon>Pleuronectoidei</taxon>
        <taxon>Soleidae</taxon>
        <taxon>Solea</taxon>
    </lineage>
</organism>
<accession>A0AAV6PE53</accession>
<evidence type="ECO:0000313" key="1">
    <source>
        <dbReference type="EMBL" id="KAG7454210.1"/>
    </source>
</evidence>
<keyword evidence="2" id="KW-1185">Reference proteome</keyword>
<dbReference type="AlphaFoldDB" id="A0AAV6PE53"/>
<proteinExistence type="predicted"/>
<gene>
    <name evidence="1" type="ORF">JOB18_024479</name>
</gene>
<dbReference type="Proteomes" id="UP000693946">
    <property type="component" value="Unassembled WGS sequence"/>
</dbReference>
<reference evidence="1 2" key="1">
    <citation type="journal article" date="2021" name="Sci. Rep.">
        <title>Chromosome anchoring in Senegalese sole (Solea senegalensis) reveals sex-associated markers and genome rearrangements in flatfish.</title>
        <authorList>
            <person name="Guerrero-Cozar I."/>
            <person name="Gomez-Garrido J."/>
            <person name="Berbel C."/>
            <person name="Martinez-Blanch J.F."/>
            <person name="Alioto T."/>
            <person name="Claros M.G."/>
            <person name="Gagnaire P.A."/>
            <person name="Manchado M."/>
        </authorList>
    </citation>
    <scope>NUCLEOTIDE SEQUENCE [LARGE SCALE GENOMIC DNA]</scope>
    <source>
        <strain evidence="1">Sse05_10M</strain>
    </source>
</reference>
<feature type="non-terminal residue" evidence="1">
    <location>
        <position position="63"/>
    </location>
</feature>
<feature type="non-terminal residue" evidence="1">
    <location>
        <position position="1"/>
    </location>
</feature>
<protein>
    <submittedName>
        <fullName evidence="1">Uncharacterized protein</fullName>
    </submittedName>
</protein>
<name>A0AAV6PE53_SOLSE</name>